<accession>A0A8S5UM80</accession>
<protein>
    <submittedName>
        <fullName evidence="1">Uncharacterized protein</fullName>
    </submittedName>
</protein>
<organism evidence="1">
    <name type="scientific">Myoviridae sp. ctCo31</name>
    <dbReference type="NCBI Taxonomy" id="2825053"/>
    <lineage>
        <taxon>Viruses</taxon>
        <taxon>Duplodnaviria</taxon>
        <taxon>Heunggongvirae</taxon>
        <taxon>Uroviricota</taxon>
        <taxon>Caudoviricetes</taxon>
    </lineage>
</organism>
<proteinExistence type="predicted"/>
<evidence type="ECO:0000313" key="1">
    <source>
        <dbReference type="EMBL" id="DAF95532.1"/>
    </source>
</evidence>
<reference evidence="1" key="1">
    <citation type="journal article" date="2021" name="Proc. Natl. Acad. Sci. U.S.A.">
        <title>A Catalog of Tens of Thousands of Viruses from Human Metagenomes Reveals Hidden Associations with Chronic Diseases.</title>
        <authorList>
            <person name="Tisza M.J."/>
            <person name="Buck C.B."/>
        </authorList>
    </citation>
    <scope>NUCLEOTIDE SEQUENCE</scope>
    <source>
        <strain evidence="1">CtCo31</strain>
    </source>
</reference>
<dbReference type="EMBL" id="BK016109">
    <property type="protein sequence ID" value="DAF95532.1"/>
    <property type="molecule type" value="Genomic_DNA"/>
</dbReference>
<sequence length="36" mass="4350">MKGLKLLFWLKKAQLVVLNKLVEYLENIYRKISLML</sequence>
<name>A0A8S5UM80_9CAUD</name>